<protein>
    <submittedName>
        <fullName evidence="1">Uncharacterized protein</fullName>
    </submittedName>
</protein>
<evidence type="ECO:0000313" key="2">
    <source>
        <dbReference type="Proteomes" id="UP000241986"/>
    </source>
</evidence>
<sequence length="93" mass="10546">MEREFVVTIASGIGGFKSALRIRAEDPDVSKMVEAHIRNHGMDNFVNALGVIIPEMRLIAIRAKINNYPNTEKHSWYSVMEKTYLAISDLPEQ</sequence>
<dbReference type="Proteomes" id="UP000241986">
    <property type="component" value="Unassembled WGS sequence"/>
</dbReference>
<gene>
    <name evidence="1" type="ORF">DAA48_17035</name>
</gene>
<reference evidence="1 2" key="1">
    <citation type="submission" date="2018-03" db="EMBL/GenBank/DDBJ databases">
        <title>Aeromonas veronii whole genome sequencing and analysis.</title>
        <authorList>
            <person name="Xie H."/>
            <person name="Liu T."/>
            <person name="Wang K."/>
        </authorList>
    </citation>
    <scope>NUCLEOTIDE SEQUENCE [LARGE SCALE GENOMIC DNA]</scope>
    <source>
        <strain evidence="1 2">XH.VA.1</strain>
    </source>
</reference>
<name>A0A2T4MZG7_AERVE</name>
<proteinExistence type="predicted"/>
<accession>A0A2T4MZG7</accession>
<dbReference type="AlphaFoldDB" id="A0A2T4MZG7"/>
<dbReference type="EMBL" id="PZKL01000038">
    <property type="protein sequence ID" value="PTH79968.1"/>
    <property type="molecule type" value="Genomic_DNA"/>
</dbReference>
<evidence type="ECO:0000313" key="1">
    <source>
        <dbReference type="EMBL" id="PTH79968.1"/>
    </source>
</evidence>
<organism evidence="1 2">
    <name type="scientific">Aeromonas veronii</name>
    <dbReference type="NCBI Taxonomy" id="654"/>
    <lineage>
        <taxon>Bacteria</taxon>
        <taxon>Pseudomonadati</taxon>
        <taxon>Pseudomonadota</taxon>
        <taxon>Gammaproteobacteria</taxon>
        <taxon>Aeromonadales</taxon>
        <taxon>Aeromonadaceae</taxon>
        <taxon>Aeromonas</taxon>
    </lineage>
</organism>
<dbReference type="RefSeq" id="WP_107684137.1">
    <property type="nucleotide sequence ID" value="NZ_PZKL01000038.1"/>
</dbReference>
<comment type="caution">
    <text evidence="1">The sequence shown here is derived from an EMBL/GenBank/DDBJ whole genome shotgun (WGS) entry which is preliminary data.</text>
</comment>